<dbReference type="InterPro" id="IPR052957">
    <property type="entry name" value="Auxin_embryo_med"/>
</dbReference>
<keyword evidence="5" id="KW-1185">Reference proteome</keyword>
<dbReference type="OrthoDB" id="743335at2759"/>
<dbReference type="InterPro" id="IPR058210">
    <property type="entry name" value="SACS/Nov_dom"/>
</dbReference>
<dbReference type="PANTHER" id="PTHR32387:SF0">
    <property type="entry name" value="PROTEIN NO VEIN"/>
    <property type="match status" value="1"/>
</dbReference>
<feature type="compositionally biased region" description="Polar residues" evidence="1">
    <location>
        <begin position="360"/>
        <end position="369"/>
    </location>
</feature>
<dbReference type="Gene3D" id="3.30.565.10">
    <property type="entry name" value="Histidine kinase-like ATPase, C-terminal domain"/>
    <property type="match status" value="1"/>
</dbReference>
<evidence type="ECO:0000259" key="2">
    <source>
        <dbReference type="Pfam" id="PF13020"/>
    </source>
</evidence>
<sequence>MRRPPPQPWPYGGGGNGGVGGGFSQPTYFVPNLNVHFPGNLQYPLQPATLPWPVFQNPSFGQPQNPIMSAHDFSAPRPSSNPPITLEMIENAAAKAHANLVSAGENVSAWKVSQSALVSLKVDSWSSLGFQLQDVPTLRRLLLTEGKVNAFIHCFVGARKITSIYELQAALCKSEGIDMFEELGLGPFLCHPLVKHYFCVASESTDVFKITSEEIILSLQIFMNKCRKVHAEEFLSFLAKQKSLPVKEKLGVRIQSLGLHVKHIREASKAEYTLLSENFNRASAVSPKNEVVGKKSESHPIRNFTEKKYLDERFHHISNRVKHFSSIWNDDGSRHVYSNSSDEGNDPQEDDDEDGGRDCASNNKHQNFFSDKGPCQRVSSCPYPSKTEEMMRLGLKPGNSEKASLAVGRVIGKENGKSFARKRKLVADNASSSCKFLKTVDASKLEAERHFVDIDLSTSETEKFVATWKEACRSHSVSEVLDMMLNYYVPGGKRSKRMRNILSNYPSIGLLNVAVMSIKRGMLESLYDAFQDLSAEELMTTDVADPSEMLDVRPIVEDSIQPLAKDLAYSVSVDVIVKKIGNYFECNHIFLSKTDLPLAKQFASFKKLRDCEIWLMAQFNVQEFSSLGHGSFYDFLENHFSALSNEIHSVFDGKLYCQASLEVRLVEKQLGIMLSQAESNLMLKANKSKFDIVSLLRRQFPTISFCMVGDYADSFCEDVINRHKELCYSSCLLFSACLLGDKWNQNLLVCNEISSIDDIRTEADVPHSSPRTSEDAFECLLKAPMLSDLLYWSHWNLLYAPSLGPLPEWLLKVSHKEFVCLATVDGKVIRIDHSATADEFLEGLVDCSPFQVALKLLSLLCLYRGTGNSPLALLKCYARRAVDVIVRNSSGSLVVNVGVQNMVPAQVAVSTGLSSSHLLTDSVEHLDPVTQPSASHAGLCKVNNTIAVISRTMLKSLKYLPMEFQSFAAEILLSGLQFITKQAPVVILKECTHIDERVMLHDIGLSLGVTDWVIDYNDFSSLSIVELSASSEVSKGCAYSSNLASVFNQQNTSLSLEQSILANHKTSFGTMAETFPTDGNCQSSGVNRRSIEDTSSFDSTKDSGEIDQKHTLCEATNSSIDTFKEQALREATSIVESIRCEEFGLGSDSDQSGLMKKQHARLGRALHCLSQELYSQDSHFLLELVQNADDNMYLDNVVPELVFILQENSLVVLNNERGFSAENIRALCDIGNSTKKGSSAGYIGKKGIGFKSVFRVTDAPEIHSNGFHVKFDITEGQIGFVLPTIIPPCDVNFFKKLLCGADSLEGEWNTCIILPFRSKVRDGAGVNSIISILSDLHPSLLLFLHRLHCIKFRNLFNDTLVIMRKETLPDGIIRVFLGDDVMSWLVISNTLKSCAIRTDIETTDISIAFTLLESDDGEYKPYLSHQPVFAFLPLRNYGLKFILQGDFVLPSSREEVDGDSAWNQWLLSEFPSLFVAGEQSFCSLPCFLEKPAKAVTAYMSFVPLIGEVHGFFSQLPHMIISSLRKSKCLLLDSPDLSWSFPCRVLRGWNEQVRLLLSDHLLQKHIGLGYLHKDIKLTDTLARALGIQEYGPKILVEVIASVLQFPEGISSLGLDWLSSWFCALYSSLSVHRSEYSSLNAEIEHEVINELRNIPLIPLSDGSYGSVADGPIWIPCDAINGGSESKYHPKDFSCLYGKLKIVAPHLFSVGTINSYNLNKIEVDKLTQMLLKLGVQKLSEHEIIRSHIFPSFSDKHNTENKDLMVEYVAFIMLHVQFDCAKCPSEKSDLLLELRNKPVILTSHGFKCPIHEPIHFSREYGNLIDVRMLLDDVNIKWAEVDQAYLKHPSTHSLSSGVLKWRRFFLDLGVTDFVQVTSIYKTVENVLSEDSIGNGNLVSASSYVEDWESPELVNLLSIFSSKKCRANCMYLLEVLDRLWDECYSAKARGYIISKTDDAKKPILSSFMQSIHKFAWIASTMDKELHHPKNIFYDSAQVRSVLGIMGAYAVPQVNSKVLVKDIGFKVEVSLDDVLEIIELWKKSGPPFLASIAQMSKFYTFIADVISPTSSVIITELMSSGFIFVPFISSCRSDEPAFGMFVSPRKVYWQDPTGCVDRIMELLQVSPLEKEVNNALCQALATVYPIHHHFFVNVCGVRAAPSFDSYFQILLQLASIASPSQAAREVFRVFVRWVDDMKSGIVTPNEISELKVKLQKLENAVLPTVQDKWVSIHSSFGLLCWPDDEELVNQFKHADSINFIQFGVLSMEEKSMLAGGVANFLHILGIRALSEGNTLFTCQTSDAHSIFLELSRLFFEGSVDLHFANFLHMLTTMSESGTASEQIEYFVINSQKVPKLPKEEALWSLSSMHGFDNPTAPQPTSASAPCINLENSFAIPSLRKSDPSSNWPPTDWKTAPDFHSSLPRNPWPANSPYNFAQNDVNEAAETVSHMENPVSIEITGKWNIDEASVELQGSADRQENSASKPTNLSEDQEIITRRTVSNPAKSLERERISWRLPDPYQLHRTGRLGEMIAFQYFADRHGSSNVKWVNEETESGLPYDLVINVGESREYIEVKATVSASKDWFDITAREWNFAVESSDSYSIAHVCILDQNKATVTLLKNPYKLCHQNTLSLALLMSRQLSQCEKPLKNLFEQISCAGVSIRHQCLLLGKELLHLQIAQNSSYQLAVSRAPLNWGMRKITSLLYSEEKRPAISQQRSLKDLLLTDSLEEVLLKLKVQADWLEVIVNLSLTATIAPNSHPSTELFLEEEPNPLASYEHVVLLSDHLFIC</sequence>
<dbReference type="GO" id="GO:0010305">
    <property type="term" value="P:leaf vascular tissue pattern formation"/>
    <property type="evidence" value="ECO:0007669"/>
    <property type="project" value="TreeGrafter"/>
</dbReference>
<feature type="domain" description="Sacsin/Nov" evidence="3">
    <location>
        <begin position="1174"/>
        <end position="1272"/>
    </location>
</feature>
<dbReference type="GO" id="GO:0005634">
    <property type="term" value="C:nucleus"/>
    <property type="evidence" value="ECO:0007669"/>
    <property type="project" value="TreeGrafter"/>
</dbReference>
<feature type="region of interest" description="Disordered" evidence="1">
    <location>
        <begin position="337"/>
        <end position="377"/>
    </location>
</feature>
<organism evidence="4 5">
    <name type="scientific">Apostasia shenzhenica</name>
    <dbReference type="NCBI Taxonomy" id="1088818"/>
    <lineage>
        <taxon>Eukaryota</taxon>
        <taxon>Viridiplantae</taxon>
        <taxon>Streptophyta</taxon>
        <taxon>Embryophyta</taxon>
        <taxon>Tracheophyta</taxon>
        <taxon>Spermatophyta</taxon>
        <taxon>Magnoliopsida</taxon>
        <taxon>Liliopsida</taxon>
        <taxon>Asparagales</taxon>
        <taxon>Orchidaceae</taxon>
        <taxon>Apostasioideae</taxon>
        <taxon>Apostasia</taxon>
    </lineage>
</organism>
<gene>
    <name evidence="4" type="ORF">AXF42_Ash001996</name>
</gene>
<feature type="region of interest" description="Disordered" evidence="1">
    <location>
        <begin position="2464"/>
        <end position="2495"/>
    </location>
</feature>
<dbReference type="PANTHER" id="PTHR32387">
    <property type="entry name" value="WU:FJ29H11"/>
    <property type="match status" value="1"/>
</dbReference>
<accession>A0A2I0ABX0</accession>
<dbReference type="SUPFAM" id="SSF55874">
    <property type="entry name" value="ATPase domain of HSP90 chaperone/DNA topoisomerase II/histidine kinase"/>
    <property type="match status" value="1"/>
</dbReference>
<dbReference type="GO" id="GO:0048364">
    <property type="term" value="P:root development"/>
    <property type="evidence" value="ECO:0007669"/>
    <property type="project" value="TreeGrafter"/>
</dbReference>
<dbReference type="Pfam" id="PF25794">
    <property type="entry name" value="SACS"/>
    <property type="match status" value="1"/>
</dbReference>
<proteinExistence type="predicted"/>
<dbReference type="STRING" id="1088818.A0A2I0ABX0"/>
<feature type="domain" description="Protein NO VEIN C-terminal" evidence="2">
    <location>
        <begin position="2522"/>
        <end position="2607"/>
    </location>
</feature>
<protein>
    <submittedName>
        <fullName evidence="4">Uncharacterized protein</fullName>
    </submittedName>
</protein>
<feature type="compositionally biased region" description="Polar residues" evidence="1">
    <location>
        <begin position="2473"/>
        <end position="2482"/>
    </location>
</feature>
<dbReference type="Proteomes" id="UP000236161">
    <property type="component" value="Unassembled WGS sequence"/>
</dbReference>
<dbReference type="Pfam" id="PF13020">
    <property type="entry name" value="NOV_C"/>
    <property type="match status" value="1"/>
</dbReference>
<dbReference type="GO" id="GO:0009793">
    <property type="term" value="P:embryo development ending in seed dormancy"/>
    <property type="evidence" value="ECO:0007669"/>
    <property type="project" value="TreeGrafter"/>
</dbReference>
<reference evidence="4 5" key="1">
    <citation type="journal article" date="2017" name="Nature">
        <title>The Apostasia genome and the evolution of orchids.</title>
        <authorList>
            <person name="Zhang G.Q."/>
            <person name="Liu K.W."/>
            <person name="Li Z."/>
            <person name="Lohaus R."/>
            <person name="Hsiao Y.Y."/>
            <person name="Niu S.C."/>
            <person name="Wang J.Y."/>
            <person name="Lin Y.C."/>
            <person name="Xu Q."/>
            <person name="Chen L.J."/>
            <person name="Yoshida K."/>
            <person name="Fujiwara S."/>
            <person name="Wang Z.W."/>
            <person name="Zhang Y.Q."/>
            <person name="Mitsuda N."/>
            <person name="Wang M."/>
            <person name="Liu G.H."/>
            <person name="Pecoraro L."/>
            <person name="Huang H.X."/>
            <person name="Xiao X.J."/>
            <person name="Lin M."/>
            <person name="Wu X.Y."/>
            <person name="Wu W.L."/>
            <person name="Chen Y.Y."/>
            <person name="Chang S.B."/>
            <person name="Sakamoto S."/>
            <person name="Ohme-Takagi M."/>
            <person name="Yagi M."/>
            <person name="Zeng S.J."/>
            <person name="Shen C.Y."/>
            <person name="Yeh C.M."/>
            <person name="Luo Y.B."/>
            <person name="Tsai W.C."/>
            <person name="Van de Peer Y."/>
            <person name="Liu Z.J."/>
        </authorList>
    </citation>
    <scope>NUCLEOTIDE SEQUENCE [LARGE SCALE GENOMIC DNA]</scope>
    <source>
        <strain evidence="5">cv. Shenzhen</strain>
        <tissue evidence="4">Stem</tissue>
    </source>
</reference>
<evidence type="ECO:0000259" key="3">
    <source>
        <dbReference type="Pfam" id="PF25794"/>
    </source>
</evidence>
<evidence type="ECO:0000313" key="4">
    <source>
        <dbReference type="EMBL" id="PKA53015.1"/>
    </source>
</evidence>
<feature type="compositionally biased region" description="Polar residues" evidence="1">
    <location>
        <begin position="1079"/>
        <end position="1098"/>
    </location>
</feature>
<feature type="region of interest" description="Disordered" evidence="1">
    <location>
        <begin position="1079"/>
        <end position="1103"/>
    </location>
</feature>
<name>A0A2I0ABX0_9ASPA</name>
<dbReference type="InterPro" id="IPR036890">
    <property type="entry name" value="HATPase_C_sf"/>
</dbReference>
<evidence type="ECO:0000313" key="5">
    <source>
        <dbReference type="Proteomes" id="UP000236161"/>
    </source>
</evidence>
<dbReference type="EMBL" id="KZ452001">
    <property type="protein sequence ID" value="PKA53015.1"/>
    <property type="molecule type" value="Genomic_DNA"/>
</dbReference>
<dbReference type="InterPro" id="IPR024975">
    <property type="entry name" value="NOV_C"/>
</dbReference>
<dbReference type="NCBIfam" id="NF047352">
    <property type="entry name" value="P_loop_sacsin"/>
    <property type="match status" value="1"/>
</dbReference>
<feature type="compositionally biased region" description="Acidic residues" evidence="1">
    <location>
        <begin position="343"/>
        <end position="355"/>
    </location>
</feature>
<evidence type="ECO:0000256" key="1">
    <source>
        <dbReference type="SAM" id="MobiDB-lite"/>
    </source>
</evidence>